<keyword evidence="7 15" id="KW-1003">Cell membrane</keyword>
<comment type="pathway">
    <text evidence="3 15">Glycan metabolism; bacterial cellulose biosynthesis.</text>
</comment>
<comment type="subunit">
    <text evidence="5 15">Tightly associated with the cellulose synthase catalytic subunit.</text>
</comment>
<keyword evidence="12 15" id="KW-1133">Transmembrane helix</keyword>
<sequence length="753" mass="82289">MNRHFRKFLFGGLALLLAAGALAATAPPATAATRSVTPPPPPAWQTTRTFARLGRPDDTLLLGIRNSDQIEFGLRRDRIASEAGLRLQYTPSPALLPTLSHLRIYLNDALMSVLPIEKEHLGRPVHQQIALDPRLVADFNRVRIEFIGHYTDICEDPAHSALWLSVSRDSSVVVREQALGLHNDLAYFPAPFFDPRETARLVVPIVFAAAPGLGEQRAAAILASYFGSEAGWRGASFPVLFDRLPEAEAGKAPQSAIVFASNDRRPAFLADTEKYPPVDAPVVELIDHPHDPYAKILLVLGRDADDLAAAATALVLGGELFRGARVTVNRVQRLEPRKPYDAPNWMRTDRPVRFGELIDYPGQLQVSGLQPRPVVVDVNLPPDLFVWRNQGVPLRTVYRYTAPNLSDESRLNVSINDQFISGLPLQSSEQGRVRLEELRLNVLSGDAGAFSDKLLVPALKLGDHNRIRFDFNFASVLASAQRDRCQTMLPVDMRAIIDEESSIDLSGYHHYIRMPDLGVFVRSGFPFSRMADLSETLAVVPAGAGATQVGVLLDVVAGIAARTGYPALGLRVSDDWRTAAATDADLLLLGRLPDELRDDPDLELLLERSRDGLRQPGSAHTAGVESRVDISAGAPIAAIVGMQSPSHAQRSIVALLASEEGDYELLRAALADPQRLEAVAGSVSLIRSSGIVSQAAGERYFVGSLPWWLLTWFHLSAYPVLLAVLATISVALAAFLLWRVLRWAARRRLPGDA</sequence>
<name>A0ABX1PJI4_9RHOO</name>
<dbReference type="NCBIfam" id="NF008323">
    <property type="entry name" value="PRK11114.1-1"/>
    <property type="match status" value="1"/>
</dbReference>
<accession>A0ABX1PJI4</accession>
<evidence type="ECO:0000256" key="4">
    <source>
        <dbReference type="ARBA" id="ARBA00010714"/>
    </source>
</evidence>
<evidence type="ECO:0000256" key="13">
    <source>
        <dbReference type="ARBA" id="ARBA00023136"/>
    </source>
</evidence>
<keyword evidence="17" id="KW-1185">Reference proteome</keyword>
<evidence type="ECO:0000313" key="17">
    <source>
        <dbReference type="Proteomes" id="UP000615989"/>
    </source>
</evidence>
<dbReference type="InterPro" id="IPR018513">
    <property type="entry name" value="Cell_synthase_bac"/>
</dbReference>
<evidence type="ECO:0000256" key="15">
    <source>
        <dbReference type="RuleBase" id="RU365021"/>
    </source>
</evidence>
<dbReference type="InterPro" id="IPR006311">
    <property type="entry name" value="TAT_signal"/>
</dbReference>
<protein>
    <recommendedName>
        <fullName evidence="6 15">Cyclic di-GMP-binding protein</fullName>
    </recommendedName>
    <alternativeName>
        <fullName evidence="14 15">Cellulose synthase regulatory subunit</fullName>
    </alternativeName>
</protein>
<keyword evidence="13 15" id="KW-0472">Membrane</keyword>
<evidence type="ECO:0000256" key="5">
    <source>
        <dbReference type="ARBA" id="ARBA00011437"/>
    </source>
</evidence>
<evidence type="ECO:0000313" key="16">
    <source>
        <dbReference type="EMBL" id="NMG24717.1"/>
    </source>
</evidence>
<evidence type="ECO:0000256" key="3">
    <source>
        <dbReference type="ARBA" id="ARBA00005186"/>
    </source>
</evidence>
<evidence type="ECO:0000256" key="14">
    <source>
        <dbReference type="ARBA" id="ARBA00033444"/>
    </source>
</evidence>
<keyword evidence="11 15" id="KW-0135">Cellulose biosynthesis</keyword>
<dbReference type="InterPro" id="IPR003920">
    <property type="entry name" value="Cell_synth_B"/>
</dbReference>
<dbReference type="PROSITE" id="PS51318">
    <property type="entry name" value="TAT"/>
    <property type="match status" value="1"/>
</dbReference>
<evidence type="ECO:0000256" key="9">
    <source>
        <dbReference type="ARBA" id="ARBA00022636"/>
    </source>
</evidence>
<gene>
    <name evidence="16" type="primary">bcsB</name>
    <name evidence="16" type="ORF">GO606_08255</name>
</gene>
<dbReference type="NCBIfam" id="NF008325">
    <property type="entry name" value="PRK11114.1-3"/>
    <property type="match status" value="1"/>
</dbReference>
<comment type="function">
    <text evidence="1 15">Binds the cellulose synthase activator, bis-(3'-5') cyclic diguanylic acid (c-di-GMP).</text>
</comment>
<dbReference type="RefSeq" id="WP_169118099.1">
    <property type="nucleotide sequence ID" value="NZ_WTVG02000040.1"/>
</dbReference>
<dbReference type="Proteomes" id="UP000615989">
    <property type="component" value="Unassembled WGS sequence"/>
</dbReference>
<evidence type="ECO:0000256" key="6">
    <source>
        <dbReference type="ARBA" id="ARBA00021844"/>
    </source>
</evidence>
<comment type="subcellular location">
    <subcellularLocation>
        <location evidence="2">Cell inner membrane</location>
        <topology evidence="2">Single-pass membrane protein</topology>
    </subcellularLocation>
</comment>
<evidence type="ECO:0000256" key="2">
    <source>
        <dbReference type="ARBA" id="ARBA00004377"/>
    </source>
</evidence>
<organism evidence="16 17">
    <name type="scientific">Aromatoleum anaerobium</name>
    <dbReference type="NCBI Taxonomy" id="182180"/>
    <lineage>
        <taxon>Bacteria</taxon>
        <taxon>Pseudomonadati</taxon>
        <taxon>Pseudomonadota</taxon>
        <taxon>Betaproteobacteria</taxon>
        <taxon>Rhodocyclales</taxon>
        <taxon>Rhodocyclaceae</taxon>
        <taxon>Aromatoleum</taxon>
    </lineage>
</organism>
<dbReference type="EMBL" id="WTVG01000018">
    <property type="protein sequence ID" value="NMG24717.1"/>
    <property type="molecule type" value="Genomic_DNA"/>
</dbReference>
<dbReference type="PANTHER" id="PTHR39083:SF1">
    <property type="entry name" value="CYCLIC DI-GMP-BINDING PROTEIN"/>
    <property type="match status" value="1"/>
</dbReference>
<keyword evidence="10 15" id="KW-0812">Transmembrane</keyword>
<dbReference type="PRINTS" id="PR01440">
    <property type="entry name" value="CELLSNTHASEB"/>
</dbReference>
<feature type="chain" id="PRO_5044983832" description="Cyclic di-GMP-binding protein" evidence="15">
    <location>
        <begin position="24"/>
        <end position="753"/>
    </location>
</feature>
<feature type="signal peptide" evidence="15">
    <location>
        <begin position="1"/>
        <end position="23"/>
    </location>
</feature>
<keyword evidence="8 15" id="KW-0997">Cell inner membrane</keyword>
<dbReference type="Gene3D" id="2.60.120.260">
    <property type="entry name" value="Galactose-binding domain-like"/>
    <property type="match status" value="2"/>
</dbReference>
<feature type="transmembrane region" description="Helical" evidence="15">
    <location>
        <begin position="707"/>
        <end position="738"/>
    </location>
</feature>
<comment type="similarity">
    <text evidence="4 15">Belongs to the AcsB/BcsB family.</text>
</comment>
<dbReference type="Pfam" id="PF03170">
    <property type="entry name" value="BcsB"/>
    <property type="match status" value="1"/>
</dbReference>
<evidence type="ECO:0000256" key="10">
    <source>
        <dbReference type="ARBA" id="ARBA00022692"/>
    </source>
</evidence>
<reference evidence="16" key="1">
    <citation type="submission" date="2019-12" db="EMBL/GenBank/DDBJ databases">
        <title>Comparative genomics gives insights into the taxonomy of the Azoarcus-Aromatoleum group and reveals separate origins of nif in the plant-associated Azoarcus and non-plant-associated Aromatoleum sub-groups.</title>
        <authorList>
            <person name="Lafos M."/>
            <person name="Maluk M."/>
            <person name="Batista M."/>
            <person name="Junghare M."/>
            <person name="Carmona M."/>
            <person name="Faoro H."/>
            <person name="Cruz L.M."/>
            <person name="Battistoni F."/>
            <person name="De Souza E."/>
            <person name="Pedrosa F."/>
            <person name="Chen W.-M."/>
            <person name="Poole P.S."/>
            <person name="Dixon R.A."/>
            <person name="James E.K."/>
        </authorList>
    </citation>
    <scope>NUCLEOTIDE SEQUENCE</scope>
    <source>
        <strain evidence="16">LuFRes1</strain>
    </source>
</reference>
<evidence type="ECO:0000256" key="1">
    <source>
        <dbReference type="ARBA" id="ARBA00002057"/>
    </source>
</evidence>
<keyword evidence="15" id="KW-0732">Signal</keyword>
<proteinExistence type="inferred from homology"/>
<comment type="caution">
    <text evidence="16">The sequence shown here is derived from an EMBL/GenBank/DDBJ whole genome shotgun (WGS) entry which is preliminary data.</text>
</comment>
<evidence type="ECO:0000256" key="8">
    <source>
        <dbReference type="ARBA" id="ARBA00022519"/>
    </source>
</evidence>
<evidence type="ECO:0000256" key="7">
    <source>
        <dbReference type="ARBA" id="ARBA00022475"/>
    </source>
</evidence>
<evidence type="ECO:0000256" key="11">
    <source>
        <dbReference type="ARBA" id="ARBA00022916"/>
    </source>
</evidence>
<dbReference type="PANTHER" id="PTHR39083">
    <property type="entry name" value="CYCLIC DI-GMP-BINDING PROTEIN"/>
    <property type="match status" value="1"/>
</dbReference>
<evidence type="ECO:0000256" key="12">
    <source>
        <dbReference type="ARBA" id="ARBA00022989"/>
    </source>
</evidence>
<keyword evidence="9 15" id="KW-0973">c-di-GMP</keyword>